<evidence type="ECO:0000313" key="7">
    <source>
        <dbReference type="Proteomes" id="UP000460257"/>
    </source>
</evidence>
<reference evidence="6" key="1">
    <citation type="journal article" date="2020" name="Appl. Environ. Microbiol.">
        <title>Medium-Chain Fatty Acid Synthesis by 'Candidatus Weimeria bifida' gen. nov., sp. nov., and 'Candidatus Pseudoramibacter fermentans' sp. nov.</title>
        <authorList>
            <person name="Scarborough M.J."/>
            <person name="Myers K.S."/>
            <person name="Donohue T.J."/>
            <person name="Noguera D.R."/>
        </authorList>
    </citation>
    <scope>NUCLEOTIDE SEQUENCE</scope>
    <source>
        <strain evidence="6">LCO1.1</strain>
    </source>
</reference>
<feature type="compositionally biased region" description="Low complexity" evidence="4">
    <location>
        <begin position="394"/>
        <end position="406"/>
    </location>
</feature>
<feature type="region of interest" description="Disordered" evidence="4">
    <location>
        <begin position="303"/>
        <end position="347"/>
    </location>
</feature>
<dbReference type="GO" id="GO:0009253">
    <property type="term" value="P:peptidoglycan catabolic process"/>
    <property type="evidence" value="ECO:0007669"/>
    <property type="project" value="InterPro"/>
</dbReference>
<proteinExistence type="inferred from homology"/>
<feature type="compositionally biased region" description="Basic residues" evidence="4">
    <location>
        <begin position="407"/>
        <end position="416"/>
    </location>
</feature>
<feature type="region of interest" description="Disordered" evidence="4">
    <location>
        <begin position="387"/>
        <end position="425"/>
    </location>
</feature>
<dbReference type="PROSITE" id="PS51904">
    <property type="entry name" value="GLYCOSYL_HYDROL_F25_2"/>
    <property type="match status" value="1"/>
</dbReference>
<comment type="caution">
    <text evidence="6">The sequence shown here is derived from an EMBL/GenBank/DDBJ whole genome shotgun (WGS) entry which is preliminary data.</text>
</comment>
<dbReference type="GO" id="GO:0016052">
    <property type="term" value="P:carbohydrate catabolic process"/>
    <property type="evidence" value="ECO:0007669"/>
    <property type="project" value="TreeGrafter"/>
</dbReference>
<keyword evidence="3" id="KW-0326">Glycosidase</keyword>
<accession>A0A6N7IZJ5</accession>
<keyword evidence="5" id="KW-0732">Signal</keyword>
<evidence type="ECO:0000256" key="3">
    <source>
        <dbReference type="ARBA" id="ARBA00023295"/>
    </source>
</evidence>
<keyword evidence="2" id="KW-0378">Hydrolase</keyword>
<dbReference type="InterPro" id="IPR017853">
    <property type="entry name" value="GH"/>
</dbReference>
<dbReference type="SMART" id="SM00641">
    <property type="entry name" value="Glyco_25"/>
    <property type="match status" value="1"/>
</dbReference>
<comment type="similarity">
    <text evidence="1">Belongs to the glycosyl hydrolase 25 family.</text>
</comment>
<feature type="compositionally biased region" description="Low complexity" evidence="4">
    <location>
        <begin position="315"/>
        <end position="347"/>
    </location>
</feature>
<dbReference type="GO" id="GO:0016998">
    <property type="term" value="P:cell wall macromolecule catabolic process"/>
    <property type="evidence" value="ECO:0007669"/>
    <property type="project" value="InterPro"/>
</dbReference>
<feature type="chain" id="PRO_5039278465" evidence="5">
    <location>
        <begin position="27"/>
        <end position="425"/>
    </location>
</feature>
<evidence type="ECO:0000256" key="5">
    <source>
        <dbReference type="SAM" id="SignalP"/>
    </source>
</evidence>
<dbReference type="Proteomes" id="UP000460257">
    <property type="component" value="Unassembled WGS sequence"/>
</dbReference>
<dbReference type="Pfam" id="PF01183">
    <property type="entry name" value="Glyco_hydro_25"/>
    <property type="match status" value="1"/>
</dbReference>
<name>A0A6N7IZJ5_9FIRM</name>
<evidence type="ECO:0000256" key="4">
    <source>
        <dbReference type="SAM" id="MobiDB-lite"/>
    </source>
</evidence>
<dbReference type="EMBL" id="VOGC01000002">
    <property type="protein sequence ID" value="MQN00767.1"/>
    <property type="molecule type" value="Genomic_DNA"/>
</dbReference>
<protein>
    <submittedName>
        <fullName evidence="6">Uncharacterized protein</fullName>
    </submittedName>
</protein>
<gene>
    <name evidence="6" type="ORF">FRC54_02075</name>
</gene>
<dbReference type="PANTHER" id="PTHR34135">
    <property type="entry name" value="LYSOZYME"/>
    <property type="match status" value="1"/>
</dbReference>
<dbReference type="AlphaFoldDB" id="A0A6N7IZJ5"/>
<evidence type="ECO:0000313" key="6">
    <source>
        <dbReference type="EMBL" id="MQN00767.1"/>
    </source>
</evidence>
<sequence length="425" mass="45375">MNFSKVIISAAIAAIMTFSAPGLVYASAVTKTTSSSETTDPYAVGKEEMTYMGITMQGKDSGTSDEEGILSFVPKLRMAAKMTPTGTIRNSSYDTLQGIDVSHYQGDIDWSTVKSNVNFAIIKATGRGCYKTSKGALYTDQKFKENISAAIKAGVPVGVYCFSAATTTAEAKAEANYTCDQLKGYNISLPVFIDYEYEKNYRIDNGASSKTRTSIIKAFCETVKSRGYTPGIYSGDNLLSKNVDGASLGKSYFMWVASHSKFIHYYNGLYDMWQYSSKGAVGGINGNVDMDYWYKAKAAPASQTDTEKKKADVSNTTTDTGNTTANTTTDTGNTTANTTTDTGNTTANTTTDTASGINTGNITADPAVKKIDAGNITNANVKKVDANNSASGNVTKTPAKAKTQTKTVKKPAKKTTKTTTKVNGR</sequence>
<dbReference type="Gene3D" id="3.20.20.80">
    <property type="entry name" value="Glycosidases"/>
    <property type="match status" value="1"/>
</dbReference>
<dbReference type="InterPro" id="IPR002053">
    <property type="entry name" value="Glyco_hydro_25"/>
</dbReference>
<dbReference type="InterPro" id="IPR018077">
    <property type="entry name" value="Glyco_hydro_fam25_subgr"/>
</dbReference>
<keyword evidence="7" id="KW-1185">Reference proteome</keyword>
<dbReference type="PANTHER" id="PTHR34135:SF2">
    <property type="entry name" value="LYSOZYME"/>
    <property type="match status" value="1"/>
</dbReference>
<feature type="signal peptide" evidence="5">
    <location>
        <begin position="1"/>
        <end position="26"/>
    </location>
</feature>
<organism evidence="6 7">
    <name type="scientific">Candidatus Weimeria bifida</name>
    <dbReference type="NCBI Taxonomy" id="2599074"/>
    <lineage>
        <taxon>Bacteria</taxon>
        <taxon>Bacillati</taxon>
        <taxon>Bacillota</taxon>
        <taxon>Clostridia</taxon>
        <taxon>Lachnospirales</taxon>
        <taxon>Lachnospiraceae</taxon>
        <taxon>Candidatus Weimeria</taxon>
    </lineage>
</organism>
<dbReference type="GO" id="GO:0003796">
    <property type="term" value="F:lysozyme activity"/>
    <property type="evidence" value="ECO:0007669"/>
    <property type="project" value="InterPro"/>
</dbReference>
<evidence type="ECO:0000256" key="2">
    <source>
        <dbReference type="ARBA" id="ARBA00022801"/>
    </source>
</evidence>
<evidence type="ECO:0000256" key="1">
    <source>
        <dbReference type="ARBA" id="ARBA00010646"/>
    </source>
</evidence>
<dbReference type="SUPFAM" id="SSF51445">
    <property type="entry name" value="(Trans)glycosidases"/>
    <property type="match status" value="1"/>
</dbReference>